<accession>A0AAW7ZBP8</accession>
<keyword evidence="1" id="KW-0472">Membrane</keyword>
<dbReference type="Proteomes" id="UP001172911">
    <property type="component" value="Unassembled WGS sequence"/>
</dbReference>
<dbReference type="InterPro" id="IPR032820">
    <property type="entry name" value="ATPase_put"/>
</dbReference>
<dbReference type="Pfam" id="PF09527">
    <property type="entry name" value="ATPase_gene1"/>
    <property type="match status" value="1"/>
</dbReference>
<reference evidence="2" key="1">
    <citation type="journal article" date="2023" name="J. Hazard. Mater.">
        <title>Anaerobic biodegradation of pyrene and benzo[a]pyrene by a new sulfate-reducing Desulforamulus aquiferis strain DSA.</title>
        <authorList>
            <person name="Zhang Z."/>
            <person name="Sun J."/>
            <person name="Gong X."/>
            <person name="Wang C."/>
            <person name="Wang H."/>
        </authorList>
    </citation>
    <scope>NUCLEOTIDE SEQUENCE</scope>
    <source>
        <strain evidence="2">DSA</strain>
    </source>
</reference>
<keyword evidence="3" id="KW-1185">Reference proteome</keyword>
<comment type="caution">
    <text evidence="2">The sequence shown here is derived from an EMBL/GenBank/DDBJ whole genome shotgun (WGS) entry which is preliminary data.</text>
</comment>
<feature type="transmembrane region" description="Helical" evidence="1">
    <location>
        <begin position="46"/>
        <end position="67"/>
    </location>
</feature>
<protein>
    <submittedName>
        <fullName evidence="2">AtpZ/AtpI family protein</fullName>
    </submittedName>
</protein>
<keyword evidence="1" id="KW-1133">Transmembrane helix</keyword>
<keyword evidence="1" id="KW-0812">Transmembrane</keyword>
<evidence type="ECO:0000313" key="3">
    <source>
        <dbReference type="Proteomes" id="UP001172911"/>
    </source>
</evidence>
<gene>
    <name evidence="2" type="ORF">P6N53_06275</name>
</gene>
<dbReference type="EMBL" id="JARPTC010000008">
    <property type="protein sequence ID" value="MDO7786826.1"/>
    <property type="molecule type" value="Genomic_DNA"/>
</dbReference>
<reference evidence="2" key="2">
    <citation type="submission" date="2023-03" db="EMBL/GenBank/DDBJ databases">
        <authorList>
            <person name="Zhang Z."/>
        </authorList>
    </citation>
    <scope>NUCLEOTIDE SEQUENCE</scope>
    <source>
        <strain evidence="2">DSA</strain>
    </source>
</reference>
<feature type="transmembrane region" description="Helical" evidence="1">
    <location>
        <begin position="12"/>
        <end position="34"/>
    </location>
</feature>
<dbReference type="AlphaFoldDB" id="A0AAW7ZBP8"/>
<proteinExistence type="predicted"/>
<sequence length="76" mass="7998">MGENGKGNPLRAMALASSISVEIAAGTVMGYFSGRWLDSKLGTDPWLMIVGLLLGLAGGMWGIILTLEAFNKKDKG</sequence>
<evidence type="ECO:0000313" key="2">
    <source>
        <dbReference type="EMBL" id="MDO7786826.1"/>
    </source>
</evidence>
<dbReference type="RefSeq" id="WP_304541944.1">
    <property type="nucleotide sequence ID" value="NZ_JARPTC010000008.1"/>
</dbReference>
<name>A0AAW7ZBP8_9FIRM</name>
<evidence type="ECO:0000256" key="1">
    <source>
        <dbReference type="SAM" id="Phobius"/>
    </source>
</evidence>
<organism evidence="2 3">
    <name type="scientific">Desulforamulus aquiferis</name>
    <dbReference type="NCBI Taxonomy" id="1397668"/>
    <lineage>
        <taxon>Bacteria</taxon>
        <taxon>Bacillati</taxon>
        <taxon>Bacillota</taxon>
        <taxon>Clostridia</taxon>
        <taxon>Eubacteriales</taxon>
        <taxon>Peptococcaceae</taxon>
        <taxon>Desulforamulus</taxon>
    </lineage>
</organism>